<dbReference type="EMBL" id="JAJAPX010000001">
    <property type="protein sequence ID" value="MCB4807306.1"/>
    <property type="molecule type" value="Genomic_DNA"/>
</dbReference>
<accession>A0A9X1L635</accession>
<organism evidence="1 2">
    <name type="scientific">Neotamlana sargassicola</name>
    <dbReference type="NCBI Taxonomy" id="2883125"/>
    <lineage>
        <taxon>Bacteria</taxon>
        <taxon>Pseudomonadati</taxon>
        <taxon>Bacteroidota</taxon>
        <taxon>Flavobacteriia</taxon>
        <taxon>Flavobacteriales</taxon>
        <taxon>Flavobacteriaceae</taxon>
        <taxon>Neotamlana</taxon>
    </lineage>
</organism>
<dbReference type="AlphaFoldDB" id="A0A9X1L635"/>
<keyword evidence="2" id="KW-1185">Reference proteome</keyword>
<evidence type="ECO:0000313" key="2">
    <source>
        <dbReference type="Proteomes" id="UP001139286"/>
    </source>
</evidence>
<protein>
    <submittedName>
        <fullName evidence="1">Glycosyltransferase family 2 protein</fullName>
    </submittedName>
</protein>
<gene>
    <name evidence="1" type="ORF">LG651_03515</name>
</gene>
<dbReference type="PANTHER" id="PTHR33604:SF3">
    <property type="entry name" value="OSJNBA0004B13.7 PROTEIN"/>
    <property type="match status" value="1"/>
</dbReference>
<proteinExistence type="predicted"/>
<sequence>MSSLNLNPVIVIVAFNRPESLTRLLESINQANYKLSKNVNLVISIDFQDSEKHDNVVEIARNFNWKYGQKEIITHTQNIGLRTHIISCGDLSLKYGSVIILEDDLIVSPNFYNFALASANAYYHDNNIAGISLYAYEYEELGWFKFYPCKKNGDTFFMQWASSWGQLWTDEQWSKFKQWYKNNPNINKLNIPDRVKNWRKSWKKFYIAYLVETNRFFVYPYESFTTLKDGGGIHAKEDSRQNFVKLNAGNDLQKFQFSRFKEEGLSYDAFFQPTNKKVFIEKLNKAVEIEFDLFGTKEIKNVKADYLLSMKKTKRLIQGYSHIFIPYEKNLELNQKGDIFNLSLKQDFFEKQRVYEKGRKLYNIRKIYSIKEMVIVVFYRTLFKLFSKILNKNLS</sequence>
<comment type="caution">
    <text evidence="1">The sequence shown here is derived from an EMBL/GenBank/DDBJ whole genome shotgun (WGS) entry which is preliminary data.</text>
</comment>
<reference evidence="1" key="1">
    <citation type="submission" date="2021-10" db="EMBL/GenBank/DDBJ databases">
        <title>Tamlana sargassums sp. nov., and Tamlana laminarinivorans sp. nov., two new bacteria isolated from the brown alga.</title>
        <authorList>
            <person name="Li J."/>
        </authorList>
    </citation>
    <scope>NUCLEOTIDE SEQUENCE</scope>
    <source>
        <strain evidence="1">62-3</strain>
    </source>
</reference>
<name>A0A9X1L635_9FLAO</name>
<evidence type="ECO:0000313" key="1">
    <source>
        <dbReference type="EMBL" id="MCB4807306.1"/>
    </source>
</evidence>
<dbReference type="Gene3D" id="3.90.550.10">
    <property type="entry name" value="Spore Coat Polysaccharide Biosynthesis Protein SpsA, Chain A"/>
    <property type="match status" value="1"/>
</dbReference>
<dbReference type="CDD" id="cd00761">
    <property type="entry name" value="Glyco_tranf_GTA_type"/>
    <property type="match status" value="1"/>
</dbReference>
<dbReference type="RefSeq" id="WP_226694764.1">
    <property type="nucleotide sequence ID" value="NZ_JAJAPX010000001.1"/>
</dbReference>
<dbReference type="InterPro" id="IPR029044">
    <property type="entry name" value="Nucleotide-diphossugar_trans"/>
</dbReference>
<dbReference type="Proteomes" id="UP001139286">
    <property type="component" value="Unassembled WGS sequence"/>
</dbReference>
<dbReference type="SUPFAM" id="SSF53448">
    <property type="entry name" value="Nucleotide-diphospho-sugar transferases"/>
    <property type="match status" value="1"/>
</dbReference>
<dbReference type="PANTHER" id="PTHR33604">
    <property type="entry name" value="OSJNBA0004B13.7 PROTEIN"/>
    <property type="match status" value="1"/>
</dbReference>